<name>A0A074KPE8_9BACT</name>
<dbReference type="Gene3D" id="3.90.550.10">
    <property type="entry name" value="Spore Coat Polysaccharide Biosynthesis Protein SpsA, Chain A"/>
    <property type="match status" value="1"/>
</dbReference>
<dbReference type="Proteomes" id="UP000027821">
    <property type="component" value="Unassembled WGS sequence"/>
</dbReference>
<protein>
    <recommendedName>
        <fullName evidence="2">Glycosyltransferase 2-like domain-containing protein</fullName>
    </recommendedName>
</protein>
<evidence type="ECO:0000313" key="4">
    <source>
        <dbReference type="Proteomes" id="UP000027821"/>
    </source>
</evidence>
<dbReference type="STRING" id="1048983.EL17_21155"/>
<comment type="caution">
    <text evidence="3">The sequence shown here is derived from an EMBL/GenBank/DDBJ whole genome shotgun (WGS) entry which is preliminary data.</text>
</comment>
<dbReference type="InterPro" id="IPR029044">
    <property type="entry name" value="Nucleotide-diphossugar_trans"/>
</dbReference>
<accession>A0A074KPE8</accession>
<gene>
    <name evidence="3" type="ORF">EL17_21155</name>
</gene>
<feature type="domain" description="Glycosyltransferase 2-like" evidence="2">
    <location>
        <begin position="7"/>
        <end position="123"/>
    </location>
</feature>
<keyword evidence="1" id="KW-0812">Transmembrane</keyword>
<evidence type="ECO:0000256" key="1">
    <source>
        <dbReference type="SAM" id="Phobius"/>
    </source>
</evidence>
<dbReference type="AlphaFoldDB" id="A0A074KPE8"/>
<dbReference type="SUPFAM" id="SSF53448">
    <property type="entry name" value="Nucleotide-diphospho-sugar transferases"/>
    <property type="match status" value="1"/>
</dbReference>
<dbReference type="CDD" id="cd04186">
    <property type="entry name" value="GT_2_like_c"/>
    <property type="match status" value="1"/>
</dbReference>
<keyword evidence="1" id="KW-1133">Transmembrane helix</keyword>
<dbReference type="PANTHER" id="PTHR43179:SF7">
    <property type="entry name" value="RHAMNOSYLTRANSFERASE WBBL"/>
    <property type="match status" value="1"/>
</dbReference>
<sequence>MNFVDVSIIIINYNTKELTLNCIESIIDKTYDVTYEIIVVDNASIDGSIELFSNDLRIKFIPSQVNLGFGKGNNLGVEHANGKYVFLLNSDTILVNNAVKHFYDYFEDNLNGNIGVLGCVLSDIYYEEGMSYTYFKSISRSIKLALNKFINKLFHISHKTSKMPLDEVFEVDVVLGADMFMPLILYRDLEGFDPDFFLYGEEVEFQKRIANIGLKRLLIRKPKIIHLEGGSRDSKSKKLSYNTIYLLQKGNLIYIKKHYNKLYYLVFILVQAITWYPWVLFDKRFSNEQKKSLKRLLIG</sequence>
<feature type="transmembrane region" description="Helical" evidence="1">
    <location>
        <begin position="262"/>
        <end position="281"/>
    </location>
</feature>
<evidence type="ECO:0000313" key="3">
    <source>
        <dbReference type="EMBL" id="KEO71831.1"/>
    </source>
</evidence>
<dbReference type="EMBL" id="JMIH01000037">
    <property type="protein sequence ID" value="KEO71831.1"/>
    <property type="molecule type" value="Genomic_DNA"/>
</dbReference>
<keyword evidence="4" id="KW-1185">Reference proteome</keyword>
<proteinExistence type="predicted"/>
<dbReference type="PANTHER" id="PTHR43179">
    <property type="entry name" value="RHAMNOSYLTRANSFERASE WBBL"/>
    <property type="match status" value="1"/>
</dbReference>
<dbReference type="eggNOG" id="COG1216">
    <property type="taxonomic scope" value="Bacteria"/>
</dbReference>
<dbReference type="Pfam" id="PF00535">
    <property type="entry name" value="Glycos_transf_2"/>
    <property type="match status" value="1"/>
</dbReference>
<dbReference type="InterPro" id="IPR001173">
    <property type="entry name" value="Glyco_trans_2-like"/>
</dbReference>
<keyword evidence="1" id="KW-0472">Membrane</keyword>
<evidence type="ECO:0000259" key="2">
    <source>
        <dbReference type="Pfam" id="PF00535"/>
    </source>
</evidence>
<reference evidence="3 4" key="1">
    <citation type="submission" date="2014-04" db="EMBL/GenBank/DDBJ databases">
        <title>Characterization and application of a salt tolerant electro-active bacterium.</title>
        <authorList>
            <person name="Yang L."/>
            <person name="Wei S."/>
            <person name="Tay Q.X.M."/>
        </authorList>
    </citation>
    <scope>NUCLEOTIDE SEQUENCE [LARGE SCALE GENOMIC DNA]</scope>
    <source>
        <strain evidence="3 4">LY1</strain>
    </source>
</reference>
<organism evidence="3 4">
    <name type="scientific">Anditalea andensis</name>
    <dbReference type="NCBI Taxonomy" id="1048983"/>
    <lineage>
        <taxon>Bacteria</taxon>
        <taxon>Pseudomonadati</taxon>
        <taxon>Bacteroidota</taxon>
        <taxon>Cytophagia</taxon>
        <taxon>Cytophagales</taxon>
        <taxon>Cytophagaceae</taxon>
        <taxon>Anditalea</taxon>
    </lineage>
</organism>